<evidence type="ECO:0000313" key="2">
    <source>
        <dbReference type="Proteomes" id="UP000265703"/>
    </source>
</evidence>
<reference evidence="1 2" key="1">
    <citation type="submission" date="2018-06" db="EMBL/GenBank/DDBJ databases">
        <title>Comparative genomics reveals the genomic features of Rhizophagus irregularis, R. cerebriforme, R. diaphanum and Gigaspora rosea, and their symbiotic lifestyle signature.</title>
        <authorList>
            <person name="Morin E."/>
            <person name="San Clemente H."/>
            <person name="Chen E.C.H."/>
            <person name="De La Providencia I."/>
            <person name="Hainaut M."/>
            <person name="Kuo A."/>
            <person name="Kohler A."/>
            <person name="Murat C."/>
            <person name="Tang N."/>
            <person name="Roy S."/>
            <person name="Loubradou J."/>
            <person name="Henrissat B."/>
            <person name="Grigoriev I.V."/>
            <person name="Corradi N."/>
            <person name="Roux C."/>
            <person name="Martin F.M."/>
        </authorList>
    </citation>
    <scope>NUCLEOTIDE SEQUENCE [LARGE SCALE GENOMIC DNA]</scope>
    <source>
        <strain evidence="1 2">DAOM 227022</strain>
    </source>
</reference>
<sequence>MALRIYYCQTPFPTWSETSFDHVRDFSQPPPPGVDFGNNFPVLRQQYNVSARLPIQTNPISYVYTSQLPHTIAYTSQQSYANTSYAGYSMVSPRLFYWG</sequence>
<accession>A0A397TFV0</accession>
<evidence type="ECO:0000313" key="1">
    <source>
        <dbReference type="EMBL" id="RIA96229.1"/>
    </source>
</evidence>
<keyword evidence="2" id="KW-1185">Reference proteome</keyword>
<dbReference type="EMBL" id="QKYT01000048">
    <property type="protein sequence ID" value="RIA96229.1"/>
    <property type="molecule type" value="Genomic_DNA"/>
</dbReference>
<protein>
    <submittedName>
        <fullName evidence="1">Uncharacterized protein</fullName>
    </submittedName>
</protein>
<dbReference type="Proteomes" id="UP000265703">
    <property type="component" value="Unassembled WGS sequence"/>
</dbReference>
<comment type="caution">
    <text evidence="1">The sequence shown here is derived from an EMBL/GenBank/DDBJ whole genome shotgun (WGS) entry which is preliminary data.</text>
</comment>
<organism evidence="1 2">
    <name type="scientific">Glomus cerebriforme</name>
    <dbReference type="NCBI Taxonomy" id="658196"/>
    <lineage>
        <taxon>Eukaryota</taxon>
        <taxon>Fungi</taxon>
        <taxon>Fungi incertae sedis</taxon>
        <taxon>Mucoromycota</taxon>
        <taxon>Glomeromycotina</taxon>
        <taxon>Glomeromycetes</taxon>
        <taxon>Glomerales</taxon>
        <taxon>Glomeraceae</taxon>
        <taxon>Glomus</taxon>
    </lineage>
</organism>
<dbReference type="AlphaFoldDB" id="A0A397TFV0"/>
<gene>
    <name evidence="1" type="ORF">C1645_755468</name>
</gene>
<name>A0A397TFV0_9GLOM</name>
<proteinExistence type="predicted"/>